<gene>
    <name evidence="1" type="ORF">S01H4_28431</name>
</gene>
<dbReference type="EMBL" id="BART01014136">
    <property type="protein sequence ID" value="GAG85287.1"/>
    <property type="molecule type" value="Genomic_DNA"/>
</dbReference>
<protein>
    <submittedName>
        <fullName evidence="1">Uncharacterized protein</fullName>
    </submittedName>
</protein>
<reference evidence="1" key="1">
    <citation type="journal article" date="2014" name="Front. Microbiol.">
        <title>High frequency of phylogenetically diverse reductive dehalogenase-homologous genes in deep subseafloor sedimentary metagenomes.</title>
        <authorList>
            <person name="Kawai M."/>
            <person name="Futagami T."/>
            <person name="Toyoda A."/>
            <person name="Takaki Y."/>
            <person name="Nishi S."/>
            <person name="Hori S."/>
            <person name="Arai W."/>
            <person name="Tsubouchi T."/>
            <person name="Morono Y."/>
            <person name="Uchiyama I."/>
            <person name="Ito T."/>
            <person name="Fujiyama A."/>
            <person name="Inagaki F."/>
            <person name="Takami H."/>
        </authorList>
    </citation>
    <scope>NUCLEOTIDE SEQUENCE</scope>
    <source>
        <strain evidence="1">Expedition CK06-06</strain>
    </source>
</reference>
<sequence length="183" mass="20033">RGSRIIKEKTFSFSNDIVPVSEWEAVGTETKTAGSGIMPIDKLSYAPTAAQIAAGDTWGARLRSQFTGMIIEGAPATAEQIKLAKQCIYKWYRWDPTVAATRENFLPWVNMKAAPAEVVVGGNYERAVPELSVKYVEYQPKSRGDTYVDHTTAVNVTDGWSLDLKKGMNIKSPSMSAPTNPTA</sequence>
<organism evidence="1">
    <name type="scientific">marine sediment metagenome</name>
    <dbReference type="NCBI Taxonomy" id="412755"/>
    <lineage>
        <taxon>unclassified sequences</taxon>
        <taxon>metagenomes</taxon>
        <taxon>ecological metagenomes</taxon>
    </lineage>
</organism>
<name>X1BVW9_9ZZZZ</name>
<feature type="non-terminal residue" evidence="1">
    <location>
        <position position="1"/>
    </location>
</feature>
<dbReference type="AlphaFoldDB" id="X1BVW9"/>
<evidence type="ECO:0000313" key="1">
    <source>
        <dbReference type="EMBL" id="GAG85287.1"/>
    </source>
</evidence>
<comment type="caution">
    <text evidence="1">The sequence shown here is derived from an EMBL/GenBank/DDBJ whole genome shotgun (WGS) entry which is preliminary data.</text>
</comment>
<accession>X1BVW9</accession>
<feature type="non-terminal residue" evidence="1">
    <location>
        <position position="183"/>
    </location>
</feature>
<proteinExistence type="predicted"/>